<proteinExistence type="predicted"/>
<dbReference type="PANTHER" id="PTHR43625:SF40">
    <property type="entry name" value="ALDO-KETO REDUCTASE YAKC [NADP(+)]"/>
    <property type="match status" value="1"/>
</dbReference>
<dbReference type="InterPro" id="IPR050791">
    <property type="entry name" value="Aldo-Keto_reductase"/>
</dbReference>
<dbReference type="AlphaFoldDB" id="A0AA38XA07"/>
<gene>
    <name evidence="3" type="ORF">H2200_005878</name>
</gene>
<protein>
    <recommendedName>
        <fullName evidence="2">NADP-dependent oxidoreductase domain-containing protein</fullName>
    </recommendedName>
</protein>
<dbReference type="SUPFAM" id="SSF51430">
    <property type="entry name" value="NAD(P)-linked oxidoreductase"/>
    <property type="match status" value="1"/>
</dbReference>
<dbReference type="Proteomes" id="UP001172673">
    <property type="component" value="Unassembled WGS sequence"/>
</dbReference>
<evidence type="ECO:0000259" key="2">
    <source>
        <dbReference type="Pfam" id="PF00248"/>
    </source>
</evidence>
<name>A0AA38XA07_9EURO</name>
<evidence type="ECO:0000256" key="1">
    <source>
        <dbReference type="ARBA" id="ARBA00023002"/>
    </source>
</evidence>
<dbReference type="Pfam" id="PF00248">
    <property type="entry name" value="Aldo_ket_red"/>
    <property type="match status" value="1"/>
</dbReference>
<dbReference type="InterPro" id="IPR023210">
    <property type="entry name" value="NADP_OxRdtase_dom"/>
</dbReference>
<comment type="caution">
    <text evidence="3">The sequence shown here is derived from an EMBL/GenBank/DDBJ whole genome shotgun (WGS) entry which is preliminary data.</text>
</comment>
<organism evidence="3 4">
    <name type="scientific">Cladophialophora chaetospira</name>
    <dbReference type="NCBI Taxonomy" id="386627"/>
    <lineage>
        <taxon>Eukaryota</taxon>
        <taxon>Fungi</taxon>
        <taxon>Dikarya</taxon>
        <taxon>Ascomycota</taxon>
        <taxon>Pezizomycotina</taxon>
        <taxon>Eurotiomycetes</taxon>
        <taxon>Chaetothyriomycetidae</taxon>
        <taxon>Chaetothyriales</taxon>
        <taxon>Herpotrichiellaceae</taxon>
        <taxon>Cladophialophora</taxon>
    </lineage>
</organism>
<keyword evidence="4" id="KW-1185">Reference proteome</keyword>
<reference evidence="3" key="1">
    <citation type="submission" date="2022-10" db="EMBL/GenBank/DDBJ databases">
        <title>Culturing micro-colonial fungi from biological soil crusts in the Mojave desert and describing Neophaeococcomyces mojavensis, and introducing the new genera and species Taxawa tesnikishii.</title>
        <authorList>
            <person name="Kurbessoian T."/>
            <person name="Stajich J.E."/>
        </authorList>
    </citation>
    <scope>NUCLEOTIDE SEQUENCE</scope>
    <source>
        <strain evidence="3">TK_41</strain>
    </source>
</reference>
<dbReference type="PANTHER" id="PTHR43625">
    <property type="entry name" value="AFLATOXIN B1 ALDEHYDE REDUCTASE"/>
    <property type="match status" value="1"/>
</dbReference>
<dbReference type="EMBL" id="JAPDRK010000008">
    <property type="protein sequence ID" value="KAJ9609551.1"/>
    <property type="molecule type" value="Genomic_DNA"/>
</dbReference>
<evidence type="ECO:0000313" key="4">
    <source>
        <dbReference type="Proteomes" id="UP001172673"/>
    </source>
</evidence>
<evidence type="ECO:0000313" key="3">
    <source>
        <dbReference type="EMBL" id="KAJ9609551.1"/>
    </source>
</evidence>
<accession>A0AA38XA07</accession>
<sequence>MAKFPQRKIGEDLVSGIGFGCMSLSIPGPSGQNDEECLKVLTQAADLGINFWVTSDWYGPHINEELIGRWFKETGRRDEIFLCTKFGPRMIDGKPEVFGKPDWVKAACESSLKRLNTDRIDLYSQHRVDPQTAIEVTVEAMAQLKKEGKIRYLGLSECSARTLERACAIHEIAAAEMEFSPFAMDIELPETKFLETARKHGVKIVAYSPLGRGFLTGAIKSTADVNDRRKAFPRFHEENFSSNLKLVEIFEDIAKERGCSTGQVALAWVLAQGEDFIPIPGTRQVKYLVQNAGAVNVDFSKDDDTRVRKALEAIGGAKGSRYPDAFSTLCFVDSPELGAE</sequence>
<keyword evidence="1" id="KW-0560">Oxidoreductase</keyword>
<dbReference type="GO" id="GO:0016491">
    <property type="term" value="F:oxidoreductase activity"/>
    <property type="evidence" value="ECO:0007669"/>
    <property type="project" value="UniProtKB-KW"/>
</dbReference>
<dbReference type="Gene3D" id="3.20.20.100">
    <property type="entry name" value="NADP-dependent oxidoreductase domain"/>
    <property type="match status" value="1"/>
</dbReference>
<feature type="domain" description="NADP-dependent oxidoreductase" evidence="2">
    <location>
        <begin position="17"/>
        <end position="311"/>
    </location>
</feature>
<dbReference type="InterPro" id="IPR036812">
    <property type="entry name" value="NAD(P)_OxRdtase_dom_sf"/>
</dbReference>
<dbReference type="GO" id="GO:0005737">
    <property type="term" value="C:cytoplasm"/>
    <property type="evidence" value="ECO:0007669"/>
    <property type="project" value="TreeGrafter"/>
</dbReference>